<dbReference type="PIRSF" id="PIRSF036389">
    <property type="entry name" value="IOR_B"/>
    <property type="match status" value="1"/>
</dbReference>
<keyword evidence="3" id="KW-1185">Reference proteome</keyword>
<dbReference type="PANTHER" id="PTHR47495">
    <property type="entry name" value="ALDEHYDE DEHYDROGENASE"/>
    <property type="match status" value="1"/>
</dbReference>
<gene>
    <name evidence="2" type="ORF">CKO45_08835</name>
</gene>
<feature type="domain" description="Aldehyde oxidase/xanthine dehydrogenase a/b hammerhead" evidence="1">
    <location>
        <begin position="217"/>
        <end position="306"/>
    </location>
</feature>
<dbReference type="PANTHER" id="PTHR47495:SF3">
    <property type="entry name" value="BLR6219 PROTEIN"/>
    <property type="match status" value="1"/>
</dbReference>
<dbReference type="SMART" id="SM01008">
    <property type="entry name" value="Ald_Xan_dh_C"/>
    <property type="match status" value="1"/>
</dbReference>
<dbReference type="EMBL" id="NRSG01000047">
    <property type="protein sequence ID" value="MBK1658334.1"/>
    <property type="molecule type" value="Genomic_DNA"/>
</dbReference>
<proteinExistence type="predicted"/>
<organism evidence="2 3">
    <name type="scientific">Paracraurococcus ruber</name>
    <dbReference type="NCBI Taxonomy" id="77675"/>
    <lineage>
        <taxon>Bacteria</taxon>
        <taxon>Pseudomonadati</taxon>
        <taxon>Pseudomonadota</taxon>
        <taxon>Alphaproteobacteria</taxon>
        <taxon>Acetobacterales</taxon>
        <taxon>Roseomonadaceae</taxon>
        <taxon>Paracraurococcus</taxon>
    </lineage>
</organism>
<dbReference type="InterPro" id="IPR006311">
    <property type="entry name" value="TAT_signal"/>
</dbReference>
<sequence length="764" mass="82477">MARISIEQPSRRLLLQGVAAGGLLLALRLPAAAVEAAPEAKYGADAMPHGVVRDPHVFVSIAPDGIVTILCHRAEMGQGVRTGLPMIIAEELDADWAKVRVRQAPGDEPRYGNQDTDGSRSTRHFLQPMRECGAAARMLLEDAAAARWGVKREEVAARNHEVVHAPTGRTLGYGALAADAAKLRPPALEAIRLKDPASFRYIGKGELGLVDNFDITTGRAVYGQDTILPGMLFAVVARPPVFGASLAAVDDGAALKVPGVVKVVRIEGTPAPAKFQPLGGVAVVARNTWAAMQGREALKLRWNDSPHAGYDSEAYRAALTETSRKPARRLRDEGDATDALAKAAKRVAADYYTPHLAHAQMEPPAATARIRDGACEVWTSAQSPYSVRGEVAARLKLPIEKVTVTCELLGGGFGRKSKCDYAVEAALLSQAMDGQPVKVVWTREDDIQHDYFHTVAADHLEAGLDAEGRASAWLHRSVFPSIGSIFAPDPKHGMAFEVGMGLQDTPFAVPNLRIENGEAEAHTRIGWFRSVLNVPHVFAMQSFAAELAHAAGRDQKDYLLELIGPPRQIPLPQGTEPTQYWNYNEDPRKYPVDTGRLRRVVELAAEKADWGRSLPPRHGLGIAAHRSFVTYVATVVEVAVDDQGRVSVPRVDVAVDCGFFVNPDRIRSQMEGACVMGMSLAMKSAITFKGGQVQQSNYTDYEVCRIDDAPREVRVHIVPAGIEVPPGGVGEPGLPPFAPALCNAIFAAVGKRIRELPIAEQLKA</sequence>
<protein>
    <recommendedName>
        <fullName evidence="1">Aldehyde oxidase/xanthine dehydrogenase a/b hammerhead domain-containing protein</fullName>
    </recommendedName>
</protein>
<dbReference type="SUPFAM" id="SSF56003">
    <property type="entry name" value="Molybdenum cofactor-binding domain"/>
    <property type="match status" value="2"/>
</dbReference>
<dbReference type="InterPro" id="IPR037165">
    <property type="entry name" value="AldOxase/xan_DH_Mopterin-bd_sf"/>
</dbReference>
<dbReference type="RefSeq" id="WP_133220699.1">
    <property type="nucleotide sequence ID" value="NZ_NRSG01000047.1"/>
</dbReference>
<accession>A0ABS1CUZ5</accession>
<reference evidence="2 3" key="1">
    <citation type="journal article" date="2020" name="Microorganisms">
        <title>Osmotic Adaptation and Compatible Solute Biosynthesis of Phototrophic Bacteria as Revealed from Genome Analyses.</title>
        <authorList>
            <person name="Imhoff J.F."/>
            <person name="Rahn T."/>
            <person name="Kunzel S."/>
            <person name="Keller A."/>
            <person name="Neulinger S.C."/>
        </authorList>
    </citation>
    <scope>NUCLEOTIDE SEQUENCE [LARGE SCALE GENOMIC DNA]</scope>
    <source>
        <strain evidence="2 3">DSM 15382</strain>
    </source>
</reference>
<dbReference type="Gene3D" id="3.30.365.10">
    <property type="entry name" value="Aldehyde oxidase/xanthine dehydrogenase, molybdopterin binding domain"/>
    <property type="match status" value="4"/>
</dbReference>
<dbReference type="Pfam" id="PF02738">
    <property type="entry name" value="MoCoBD_1"/>
    <property type="match status" value="1"/>
</dbReference>
<evidence type="ECO:0000313" key="3">
    <source>
        <dbReference type="Proteomes" id="UP000697995"/>
    </source>
</evidence>
<dbReference type="Pfam" id="PF20256">
    <property type="entry name" value="MoCoBD_2"/>
    <property type="match status" value="2"/>
</dbReference>
<dbReference type="Proteomes" id="UP000697995">
    <property type="component" value="Unassembled WGS sequence"/>
</dbReference>
<dbReference type="InterPro" id="IPR000674">
    <property type="entry name" value="Ald_Oxase/Xan_DH_a/b"/>
</dbReference>
<comment type="caution">
    <text evidence="2">The sequence shown here is derived from an EMBL/GenBank/DDBJ whole genome shotgun (WGS) entry which is preliminary data.</text>
</comment>
<dbReference type="InterPro" id="IPR008274">
    <property type="entry name" value="AldOxase/xan_DH_MoCoBD1"/>
</dbReference>
<dbReference type="InterPro" id="IPR012368">
    <property type="entry name" value="OxRdtase_Mopterin-bd_su_IorB"/>
</dbReference>
<dbReference type="Gene3D" id="3.90.1170.50">
    <property type="entry name" value="Aldehyde oxidase/xanthine dehydrogenase, a/b hammerhead"/>
    <property type="match status" value="1"/>
</dbReference>
<dbReference type="InterPro" id="IPR052516">
    <property type="entry name" value="N-heterocyclic_Hydroxylase"/>
</dbReference>
<dbReference type="PROSITE" id="PS51318">
    <property type="entry name" value="TAT"/>
    <property type="match status" value="1"/>
</dbReference>
<dbReference type="InterPro" id="IPR046867">
    <property type="entry name" value="AldOxase/xan_DH_MoCoBD2"/>
</dbReference>
<name>A0ABS1CUZ5_9PROT</name>
<evidence type="ECO:0000259" key="1">
    <source>
        <dbReference type="SMART" id="SM01008"/>
    </source>
</evidence>
<evidence type="ECO:0000313" key="2">
    <source>
        <dbReference type="EMBL" id="MBK1658334.1"/>
    </source>
</evidence>